<dbReference type="AlphaFoldDB" id="A0A0B2QT57"/>
<accession>A0A0B2QT57</accession>
<protein>
    <submittedName>
        <fullName evidence="1">Uncharacterized protein</fullName>
    </submittedName>
</protein>
<sequence>MTWKHCLLEGRFCLKGVGIFWTKYVPFSLNIQFRFVVTGNMFCTDLRLIPEPQLLPGTILARVSTKAD</sequence>
<organism evidence="1">
    <name type="scientific">Glycine soja</name>
    <name type="common">Wild soybean</name>
    <dbReference type="NCBI Taxonomy" id="3848"/>
    <lineage>
        <taxon>Eukaryota</taxon>
        <taxon>Viridiplantae</taxon>
        <taxon>Streptophyta</taxon>
        <taxon>Embryophyta</taxon>
        <taxon>Tracheophyta</taxon>
        <taxon>Spermatophyta</taxon>
        <taxon>Magnoliopsida</taxon>
        <taxon>eudicotyledons</taxon>
        <taxon>Gunneridae</taxon>
        <taxon>Pentapetalae</taxon>
        <taxon>rosids</taxon>
        <taxon>fabids</taxon>
        <taxon>Fabales</taxon>
        <taxon>Fabaceae</taxon>
        <taxon>Papilionoideae</taxon>
        <taxon>50 kb inversion clade</taxon>
        <taxon>NPAAA clade</taxon>
        <taxon>indigoferoid/millettioid clade</taxon>
        <taxon>Phaseoleae</taxon>
        <taxon>Glycine</taxon>
        <taxon>Glycine subgen. Soja</taxon>
    </lineage>
</organism>
<name>A0A0B2QT57_GLYSO</name>
<gene>
    <name evidence="1" type="ORF">glysoja_048986</name>
</gene>
<dbReference type="EMBL" id="KN654975">
    <property type="protein sequence ID" value="KHN24811.1"/>
    <property type="molecule type" value="Genomic_DNA"/>
</dbReference>
<proteinExistence type="predicted"/>
<evidence type="ECO:0000313" key="1">
    <source>
        <dbReference type="EMBL" id="KHN24811.1"/>
    </source>
</evidence>
<dbReference type="Proteomes" id="UP000053555">
    <property type="component" value="Unassembled WGS sequence"/>
</dbReference>
<reference evidence="1" key="1">
    <citation type="submission" date="2014-07" db="EMBL/GenBank/DDBJ databases">
        <title>Identification of a novel salt tolerance gene in wild soybean by whole-genome sequencing.</title>
        <authorList>
            <person name="Lam H.-M."/>
            <person name="Qi X."/>
            <person name="Li M.-W."/>
            <person name="Liu X."/>
            <person name="Xie M."/>
            <person name="Ni M."/>
            <person name="Xu X."/>
        </authorList>
    </citation>
    <scope>NUCLEOTIDE SEQUENCE [LARGE SCALE GENOMIC DNA]</scope>
    <source>
        <tissue evidence="1">Root</tissue>
    </source>
</reference>